<dbReference type="GO" id="GO:0005840">
    <property type="term" value="C:ribosome"/>
    <property type="evidence" value="ECO:0007669"/>
    <property type="project" value="UniProtKB-KW"/>
</dbReference>
<proteinExistence type="inferred from homology"/>
<reference evidence="10" key="1">
    <citation type="submission" date="2019-11" db="EMBL/GenBank/DDBJ databases">
        <title>Complete mitogenomes of the chlorophyte green algae Scherffelia dubia and Tetraselmis sp. CCMP 881 (Chlorodendrophyceae).</title>
        <authorList>
            <person name="Turmel M."/>
            <person name="Otis C."/>
            <person name="de Cambiaire J.-C."/>
            <person name="Lemieux C."/>
        </authorList>
    </citation>
    <scope>NUCLEOTIDE SEQUENCE</scope>
</reference>
<organism evidence="10">
    <name type="scientific">Tetraselmis sp. CCMP 881</name>
    <dbReference type="NCBI Taxonomy" id="1812852"/>
    <lineage>
        <taxon>Eukaryota</taxon>
        <taxon>Viridiplantae</taxon>
        <taxon>Chlorophyta</taxon>
        <taxon>core chlorophytes</taxon>
        <taxon>Chlorodendrophyceae</taxon>
        <taxon>Chlorodendrales</taxon>
        <taxon>Chlorodendraceae</taxon>
        <taxon>Tetraselmis</taxon>
    </lineage>
</organism>
<dbReference type="SUPFAM" id="SSF54814">
    <property type="entry name" value="Prokaryotic type KH domain (KH-domain type II)"/>
    <property type="match status" value="1"/>
</dbReference>
<dbReference type="PANTHER" id="PTHR35928">
    <property type="entry name" value="RIBOSOMAL PROTEIN S3, MITOCHONDRIAL"/>
    <property type="match status" value="1"/>
</dbReference>
<feature type="domain" description="Small ribosomal subunit protein uS3 C-terminal" evidence="9">
    <location>
        <begin position="270"/>
        <end position="350"/>
    </location>
</feature>
<dbReference type="InterPro" id="IPR001351">
    <property type="entry name" value="Ribosomal_uS3_C"/>
</dbReference>
<evidence type="ECO:0000256" key="8">
    <source>
        <dbReference type="RuleBase" id="RU003624"/>
    </source>
</evidence>
<dbReference type="InterPro" id="IPR009019">
    <property type="entry name" value="KH_sf_prok-type"/>
</dbReference>
<dbReference type="GO" id="GO:0003735">
    <property type="term" value="F:structural constituent of ribosome"/>
    <property type="evidence" value="ECO:0007669"/>
    <property type="project" value="InterPro"/>
</dbReference>
<dbReference type="Pfam" id="PF00189">
    <property type="entry name" value="Ribosomal_S3_C"/>
    <property type="match status" value="1"/>
</dbReference>
<dbReference type="Gene3D" id="3.30.1140.32">
    <property type="entry name" value="Ribosomal protein S3, C-terminal domain"/>
    <property type="match status" value="1"/>
</dbReference>
<comment type="similarity">
    <text evidence="2 8">Belongs to the universal ribosomal protein uS3 family.</text>
</comment>
<dbReference type="SUPFAM" id="SSF54821">
    <property type="entry name" value="Ribosomal protein S3 C-terminal domain"/>
    <property type="match status" value="1"/>
</dbReference>
<comment type="subcellular location">
    <subcellularLocation>
        <location evidence="1">Mitochondrion</location>
    </subcellularLocation>
</comment>
<dbReference type="InterPro" id="IPR044954">
    <property type="entry name" value="Ribosomal_uS3m_plant"/>
</dbReference>
<evidence type="ECO:0000259" key="9">
    <source>
        <dbReference type="Pfam" id="PF00189"/>
    </source>
</evidence>
<evidence type="ECO:0000256" key="1">
    <source>
        <dbReference type="ARBA" id="ARBA00004173"/>
    </source>
</evidence>
<gene>
    <name evidence="10" type="primary">rps3</name>
</gene>
<evidence type="ECO:0000256" key="6">
    <source>
        <dbReference type="ARBA" id="ARBA00035157"/>
    </source>
</evidence>
<evidence type="ECO:0000313" key="10">
    <source>
        <dbReference type="EMBL" id="QGP70648.1"/>
    </source>
</evidence>
<dbReference type="EMBL" id="MN642087">
    <property type="protein sequence ID" value="QGP70648.1"/>
    <property type="molecule type" value="Genomic_DNA"/>
</dbReference>
<evidence type="ECO:0000256" key="5">
    <source>
        <dbReference type="ARBA" id="ARBA00023274"/>
    </source>
</evidence>
<evidence type="ECO:0000256" key="7">
    <source>
        <dbReference type="ARBA" id="ARBA00035414"/>
    </source>
</evidence>
<protein>
    <recommendedName>
        <fullName evidence="6">Small ribosomal subunit protein uS3m</fullName>
    </recommendedName>
    <alternativeName>
        <fullName evidence="7">Ribosomal protein S3, mitochondrial</fullName>
    </alternativeName>
</protein>
<sequence>MSQKIHPTSVRLRGQRTFDSSWYEDSYHYFKEFRKDQMIRYTINSLFRVLSLNITNLFLGRIFIQKSHKHIIVTLIFYKEKPRRQKRISFGFQKKSYSENQIKKVKNNNVSKYLIPIQENRLSAGNDKELNLLFSNIIFKKKQETRFQFLQSLMLYKAPNIKKWNQSQIYSLSSKMIYLASLSNVESKQTLVYQWQKHLNSQKNFFDANQAAAKSHKYILKTQKTHPFFIYLENALSSLLNQSVLVYPLVSRDMSRSAFFLAQKLADLFEKNQKKKRMPYKLIKKLLSSLSKKCLGIRVLCSGRLGGVEMAKKFSVKKGQTSLNVFSQRIDFAQHQALTKYGILGIKVWISY</sequence>
<dbReference type="AlphaFoldDB" id="A0A650AR79"/>
<keyword evidence="3 8" id="KW-0689">Ribosomal protein</keyword>
<dbReference type="GO" id="GO:0005739">
    <property type="term" value="C:mitochondrion"/>
    <property type="evidence" value="ECO:0007669"/>
    <property type="project" value="UniProtKB-SubCell"/>
</dbReference>
<geneLocation type="mitochondrion" evidence="10"/>
<evidence type="ECO:0000256" key="3">
    <source>
        <dbReference type="ARBA" id="ARBA00022980"/>
    </source>
</evidence>
<dbReference type="InterPro" id="IPR036419">
    <property type="entry name" value="Ribosomal_S3_C_sf"/>
</dbReference>
<dbReference type="PROSITE" id="PS00548">
    <property type="entry name" value="RIBOSOMAL_S3"/>
    <property type="match status" value="1"/>
</dbReference>
<accession>A0A650AR79</accession>
<evidence type="ECO:0000256" key="2">
    <source>
        <dbReference type="ARBA" id="ARBA00010761"/>
    </source>
</evidence>
<keyword evidence="5 8" id="KW-0687">Ribonucleoprotein</keyword>
<dbReference type="PANTHER" id="PTHR35928:SF2">
    <property type="entry name" value="SMALL RIBOSOMAL SUBUNIT PROTEIN US3M"/>
    <property type="match status" value="1"/>
</dbReference>
<dbReference type="GO" id="GO:1990904">
    <property type="term" value="C:ribonucleoprotein complex"/>
    <property type="evidence" value="ECO:0007669"/>
    <property type="project" value="UniProtKB-KW"/>
</dbReference>
<dbReference type="GO" id="GO:0003723">
    <property type="term" value="F:RNA binding"/>
    <property type="evidence" value="ECO:0007669"/>
    <property type="project" value="InterPro"/>
</dbReference>
<dbReference type="GO" id="GO:0006412">
    <property type="term" value="P:translation"/>
    <property type="evidence" value="ECO:0007669"/>
    <property type="project" value="InterPro"/>
</dbReference>
<evidence type="ECO:0000256" key="4">
    <source>
        <dbReference type="ARBA" id="ARBA00023128"/>
    </source>
</evidence>
<name>A0A650AR79_9CHLO</name>
<keyword evidence="4 10" id="KW-0496">Mitochondrion</keyword>
<dbReference type="InterPro" id="IPR018280">
    <property type="entry name" value="Ribosomal_uS3_CS"/>
</dbReference>